<dbReference type="PANTHER" id="PTHR46268:SF15">
    <property type="entry name" value="UNIVERSAL STRESS PROTEIN HP_0031"/>
    <property type="match status" value="1"/>
</dbReference>
<comment type="similarity">
    <text evidence="1">Belongs to the universal stress protein A family.</text>
</comment>
<keyword evidence="4" id="KW-1185">Reference proteome</keyword>
<dbReference type="SUPFAM" id="SSF52402">
    <property type="entry name" value="Adenine nucleotide alpha hydrolases-like"/>
    <property type="match status" value="1"/>
</dbReference>
<dbReference type="Pfam" id="PF00582">
    <property type="entry name" value="Usp"/>
    <property type="match status" value="1"/>
</dbReference>
<dbReference type="PRINTS" id="PR01438">
    <property type="entry name" value="UNVRSLSTRESS"/>
</dbReference>
<evidence type="ECO:0000259" key="2">
    <source>
        <dbReference type="Pfam" id="PF00582"/>
    </source>
</evidence>
<dbReference type="Proteomes" id="UP000251956">
    <property type="component" value="Unassembled WGS sequence"/>
</dbReference>
<accession>A0A330GQ28</accession>
<reference evidence="4" key="1">
    <citation type="submission" date="2018-06" db="EMBL/GenBank/DDBJ databases">
        <authorList>
            <person name="Helene L.C."/>
            <person name="Dall'Agnol R."/>
            <person name="Delamuta J.R."/>
            <person name="Hungria M."/>
        </authorList>
    </citation>
    <scope>NUCLEOTIDE SEQUENCE [LARGE SCALE GENOMIC DNA]</scope>
    <source>
        <strain evidence="4">CNPSo 3140</strain>
    </source>
</reference>
<dbReference type="PANTHER" id="PTHR46268">
    <property type="entry name" value="STRESS RESPONSE PROTEIN NHAX"/>
    <property type="match status" value="1"/>
</dbReference>
<name>A0A330GQ28_9HYPH</name>
<gene>
    <name evidence="3" type="ORF">DPM35_31180</name>
</gene>
<dbReference type="OrthoDB" id="9804721at2"/>
<dbReference type="Gene3D" id="3.40.50.12370">
    <property type="match status" value="1"/>
</dbReference>
<evidence type="ECO:0000313" key="4">
    <source>
        <dbReference type="Proteomes" id="UP000251956"/>
    </source>
</evidence>
<sequence length="278" mass="29717">MPFKTLLTVTGPDHGDDDLRLAAGLCEEIDAHLSVLVVVIAAPPSGGEYAAVVSPAWLAEREAEMETLEKRSSVVSKMLSESAVSADLSSEYPEQSWTDEIIGRRARYADLTIVGPELLASRLLKDKVLAGSLFSSGKPVLLVPEGARATLKPKRVLVAWDASPEASRAVREALDILSSADEVRIAMIDPIDDERHHGAEPGADVAAYLSRHGVKVAVDRLPSSGHSVADVLRQHATDTGAELVVMGAYGHSRLRERIFGGVTKSMIEDPGLAVLMAR</sequence>
<reference evidence="3 4" key="2">
    <citation type="submission" date="2018-07" db="EMBL/GenBank/DDBJ databases">
        <title>Diversity of Mesorhizobium strains in Brazil.</title>
        <authorList>
            <person name="Helene L.C.F."/>
            <person name="Dall'Agnol R."/>
            <person name="Delamuta J.R.M."/>
            <person name="Hungria M."/>
        </authorList>
    </citation>
    <scope>NUCLEOTIDE SEQUENCE [LARGE SCALE GENOMIC DNA]</scope>
    <source>
        <strain evidence="3 4">CNPSo 3140</strain>
    </source>
</reference>
<feature type="domain" description="UspA" evidence="2">
    <location>
        <begin position="154"/>
        <end position="271"/>
    </location>
</feature>
<protein>
    <submittedName>
        <fullName evidence="3">Universal stress protein</fullName>
    </submittedName>
</protein>
<dbReference type="AlphaFoldDB" id="A0A330GQ28"/>
<comment type="caution">
    <text evidence="3">The sequence shown here is derived from an EMBL/GenBank/DDBJ whole genome shotgun (WGS) entry which is preliminary data.</text>
</comment>
<dbReference type="EMBL" id="QMBQ01000014">
    <property type="protein sequence ID" value="RAZ71430.1"/>
    <property type="molecule type" value="Genomic_DNA"/>
</dbReference>
<dbReference type="RefSeq" id="WP_112131330.1">
    <property type="nucleotide sequence ID" value="NZ_QMBQ01000014.1"/>
</dbReference>
<evidence type="ECO:0000256" key="1">
    <source>
        <dbReference type="ARBA" id="ARBA00008791"/>
    </source>
</evidence>
<dbReference type="CDD" id="cd00293">
    <property type="entry name" value="USP-like"/>
    <property type="match status" value="1"/>
</dbReference>
<proteinExistence type="inferred from homology"/>
<dbReference type="InterPro" id="IPR006015">
    <property type="entry name" value="Universal_stress_UspA"/>
</dbReference>
<organism evidence="3 4">
    <name type="scientific">Mesorhizobium atlanticum</name>
    <dbReference type="NCBI Taxonomy" id="2233532"/>
    <lineage>
        <taxon>Bacteria</taxon>
        <taxon>Pseudomonadati</taxon>
        <taxon>Pseudomonadota</taxon>
        <taxon>Alphaproteobacteria</taxon>
        <taxon>Hyphomicrobiales</taxon>
        <taxon>Phyllobacteriaceae</taxon>
        <taxon>Mesorhizobium</taxon>
    </lineage>
</organism>
<evidence type="ECO:0000313" key="3">
    <source>
        <dbReference type="EMBL" id="RAZ71430.1"/>
    </source>
</evidence>
<dbReference type="InterPro" id="IPR006016">
    <property type="entry name" value="UspA"/>
</dbReference>